<organism evidence="1 2">
    <name type="scientific">Candidatus Lokiarchaeum ossiferum</name>
    <dbReference type="NCBI Taxonomy" id="2951803"/>
    <lineage>
        <taxon>Archaea</taxon>
        <taxon>Promethearchaeati</taxon>
        <taxon>Promethearchaeota</taxon>
        <taxon>Promethearchaeia</taxon>
        <taxon>Promethearchaeales</taxon>
        <taxon>Promethearchaeaceae</taxon>
        <taxon>Candidatus Lokiarchaeum</taxon>
    </lineage>
</organism>
<dbReference type="PANTHER" id="PTHR32329:SF2">
    <property type="entry name" value="BIFUNCTIONAL PROTEIN [INCLUDES 2-HYDROXYACYL-COA DEHYDRATASE (N-TER) AND ITS ACTIVATOR DOMAIN (C_TERM)"/>
    <property type="match status" value="1"/>
</dbReference>
<name>A0ABY6HUS6_9ARCH</name>
<proteinExistence type="predicted"/>
<reference evidence="1" key="1">
    <citation type="submission" date="2022-09" db="EMBL/GenBank/DDBJ databases">
        <title>Actin cytoskeleton and complex cell architecture in an #Asgard archaeon.</title>
        <authorList>
            <person name="Ponce Toledo R.I."/>
            <person name="Schleper C."/>
            <person name="Rodrigues Oliveira T."/>
            <person name="Wollweber F."/>
            <person name="Xu J."/>
            <person name="Rittmann S."/>
            <person name="Klingl A."/>
            <person name="Pilhofer M."/>
        </authorList>
    </citation>
    <scope>NUCLEOTIDE SEQUENCE</scope>
    <source>
        <strain evidence="1">B-35</strain>
    </source>
</reference>
<dbReference type="EMBL" id="CP104013">
    <property type="protein sequence ID" value="UYP46617.1"/>
    <property type="molecule type" value="Genomic_DNA"/>
</dbReference>
<sequence>MGYSRIPFKSLFEHLPGVEVVVPPDVTQDIVKLGSKHSPEFVCLPFKVTLGEFINMIENHNVNVFIMSIDCGPCRLGFYAPIQERILKDLGYDVIIIPIQQDDLLDFQWLDPLLKLTRVKGKVMRLFDLIPAIRYSFVKGSYIEDIVRLEGLIRCREIHRGDTTKIVSRLLKRLDNENDMFKLHSFDQVIRTEFQKIPIKRDFQPLRIMLAGENHVVLENFINMDLIKKFGEEGIEVHLGNSLYGWVLHKLHLNYKRKNLERISKPYIPIDIGGEAIWVIGHYIQSQEEGFDGFVHIYPFTCMPEVTARGIIEGQSPDPFYLPVQFFAFDEHTGYEGMRTRLEAFIDLMKANRENNPKFQGVYVEPSEIQEMYGKSNKYYKFNNFVEHVFNPFCDMLSMIKKPQLLKKTPKNKNE</sequence>
<dbReference type="PANTHER" id="PTHR32329">
    <property type="entry name" value="BIFUNCTIONAL PROTEIN [INCLUDES 2-HYDROXYACYL-COA DEHYDRATASE (N-TER) AND ITS ACTIVATOR DOMAIN (C_TERM)-RELATED"/>
    <property type="match status" value="1"/>
</dbReference>
<evidence type="ECO:0000313" key="2">
    <source>
        <dbReference type="Proteomes" id="UP001208689"/>
    </source>
</evidence>
<dbReference type="InterPro" id="IPR051805">
    <property type="entry name" value="Dehydratase_Activator_Redct"/>
</dbReference>
<protein>
    <recommendedName>
        <fullName evidence="3">DUF2229 domain-containing protein</fullName>
    </recommendedName>
</protein>
<gene>
    <name evidence="1" type="ORF">NEF87_002902</name>
</gene>
<keyword evidence="2" id="KW-1185">Reference proteome</keyword>
<evidence type="ECO:0008006" key="3">
    <source>
        <dbReference type="Google" id="ProtNLM"/>
    </source>
</evidence>
<accession>A0ABY6HUS6</accession>
<evidence type="ECO:0000313" key="1">
    <source>
        <dbReference type="EMBL" id="UYP46617.1"/>
    </source>
</evidence>
<dbReference type="Proteomes" id="UP001208689">
    <property type="component" value="Chromosome"/>
</dbReference>